<evidence type="ECO:0000313" key="2">
    <source>
        <dbReference type="EMBL" id="KAI1716171.1"/>
    </source>
</evidence>
<accession>A0AAD4N767</accession>
<evidence type="ECO:0000256" key="1">
    <source>
        <dbReference type="SAM" id="MobiDB-lite"/>
    </source>
</evidence>
<sequence>MEEKSAVTEANTQTNTNNTQVNDRAPNAKERSILDRLSTIRVGKSKILSTLGMLKEKTDNGENIGKELIEKLLQAYDSLNAQEEEFISTLKRLAGLDEQLSAQNTTISSSEAVETKTEKEAGDCEDMTWEEADKTFGEAEKMAENATTAAHLHDQLKIYIALQEKKKAALDELHRKYMSQKVDESQKALQEVEMSKLKLASESTSLDRKQKQLERLRREAAKRGYIRQGAIPPVEKETSQASNTKKAINPAEHLLEDERVPSIPVLPPTSPETAEVVTEPSQKQHANKDELHNKISERFASFESRKQRMRLLRSKLNQIEESKMDQTYSDALSRLEHLTSVRKQLENMQVEEGETTARNDSAKINQDNGSTHSSSNEADKSTAFGPHSKKSSQDSVDNVSVATDELISQVRQSFNSIFHGYGNTAATNAHNMSMPSTSSSDNKPLHSINSECFAECRLRTIENILQNHTEQLTWIGGQITCVVDLLEQIQVNQVQPASPPILHQAKHSSNSAITVVPAETIVTVPNCTATLSPTCTNRAAIPQNPTTLGTLLKKCFASAAPNLIGELTEVVKRGQDTGNFDDEKLEILVQRLLTPESNMTYTDDATIIPNHDALVSETEPQRLSAPMVNVPQYDEHCLPYDDKPMSLDSQFENQYAEPTKAAELEEEIRRASEFLRSQSNDRGTQPLPGENVSQQIDVQSRRATMSAFNGMEQEICAVLEATASWLKLHENEPTEETTINSLRDIMLEKSKEVLPSDVRLASKDFNAQLTTAIDDCLAKYLGTNLALLKDSLIADLSEILYNEFACLKLMYNADHIAEENK</sequence>
<protein>
    <submittedName>
        <fullName evidence="2">Pericentriolar material 1 protein</fullName>
    </submittedName>
</protein>
<feature type="region of interest" description="Disordered" evidence="1">
    <location>
        <begin position="347"/>
        <end position="397"/>
    </location>
</feature>
<feature type="compositionally biased region" description="Low complexity" evidence="1">
    <location>
        <begin position="7"/>
        <end position="22"/>
    </location>
</feature>
<feature type="region of interest" description="Disordered" evidence="1">
    <location>
        <begin position="1"/>
        <end position="30"/>
    </location>
</feature>
<keyword evidence="3" id="KW-1185">Reference proteome</keyword>
<reference evidence="2" key="1">
    <citation type="submission" date="2022-01" db="EMBL/GenBank/DDBJ databases">
        <title>Genome Sequence Resource for Two Populations of Ditylenchus destructor, the Migratory Endoparasitic Phytonematode.</title>
        <authorList>
            <person name="Zhang H."/>
            <person name="Lin R."/>
            <person name="Xie B."/>
        </authorList>
    </citation>
    <scope>NUCLEOTIDE SEQUENCE</scope>
    <source>
        <strain evidence="2">BazhouSP</strain>
    </source>
</reference>
<dbReference type="AlphaFoldDB" id="A0AAD4N767"/>
<comment type="caution">
    <text evidence="2">The sequence shown here is derived from an EMBL/GenBank/DDBJ whole genome shotgun (WGS) entry which is preliminary data.</text>
</comment>
<evidence type="ECO:0000313" key="3">
    <source>
        <dbReference type="Proteomes" id="UP001201812"/>
    </source>
</evidence>
<feature type="region of interest" description="Disordered" evidence="1">
    <location>
        <begin position="224"/>
        <end position="292"/>
    </location>
</feature>
<name>A0AAD4N767_9BILA</name>
<dbReference type="Proteomes" id="UP001201812">
    <property type="component" value="Unassembled WGS sequence"/>
</dbReference>
<dbReference type="EMBL" id="JAKKPZ010000010">
    <property type="protein sequence ID" value="KAI1716171.1"/>
    <property type="molecule type" value="Genomic_DNA"/>
</dbReference>
<organism evidence="2 3">
    <name type="scientific">Ditylenchus destructor</name>
    <dbReference type="NCBI Taxonomy" id="166010"/>
    <lineage>
        <taxon>Eukaryota</taxon>
        <taxon>Metazoa</taxon>
        <taxon>Ecdysozoa</taxon>
        <taxon>Nematoda</taxon>
        <taxon>Chromadorea</taxon>
        <taxon>Rhabditida</taxon>
        <taxon>Tylenchina</taxon>
        <taxon>Tylenchomorpha</taxon>
        <taxon>Sphaerularioidea</taxon>
        <taxon>Anguinidae</taxon>
        <taxon>Anguininae</taxon>
        <taxon>Ditylenchus</taxon>
    </lineage>
</organism>
<feature type="compositionally biased region" description="Polar residues" evidence="1">
    <location>
        <begin position="362"/>
        <end position="376"/>
    </location>
</feature>
<gene>
    <name evidence="2" type="ORF">DdX_07204</name>
</gene>
<proteinExistence type="predicted"/>